<dbReference type="GeneID" id="35606410"/>
<name>A0A2D3V5Y7_9PEZI</name>
<keyword evidence="1" id="KW-0472">Membrane</keyword>
<keyword evidence="1" id="KW-1133">Transmembrane helix</keyword>
<gene>
    <name evidence="2" type="ORF">RCC_11391</name>
</gene>
<dbReference type="Proteomes" id="UP000225277">
    <property type="component" value="Unassembled WGS sequence"/>
</dbReference>
<dbReference type="Gene3D" id="3.40.50.300">
    <property type="entry name" value="P-loop containing nucleotide triphosphate hydrolases"/>
    <property type="match status" value="1"/>
</dbReference>
<reference evidence="2 3" key="1">
    <citation type="submission" date="2016-03" db="EMBL/GenBank/DDBJ databases">
        <authorList>
            <person name="Ploux O."/>
        </authorList>
    </citation>
    <scope>NUCLEOTIDE SEQUENCE [LARGE SCALE GENOMIC DNA]</scope>
    <source>
        <strain evidence="2 3">URUG2</strain>
    </source>
</reference>
<evidence type="ECO:0000313" key="2">
    <source>
        <dbReference type="EMBL" id="CZT25722.1"/>
    </source>
</evidence>
<evidence type="ECO:0000256" key="1">
    <source>
        <dbReference type="SAM" id="Phobius"/>
    </source>
</evidence>
<dbReference type="Pfam" id="PF17784">
    <property type="entry name" value="Sulfotransfer_4"/>
    <property type="match status" value="1"/>
</dbReference>
<feature type="transmembrane region" description="Helical" evidence="1">
    <location>
        <begin position="282"/>
        <end position="300"/>
    </location>
</feature>
<keyword evidence="3" id="KW-1185">Reference proteome</keyword>
<keyword evidence="1" id="KW-0812">Transmembrane</keyword>
<protein>
    <recommendedName>
        <fullName evidence="4">NAD dependent epimerase/dehydratase</fullName>
    </recommendedName>
</protein>
<dbReference type="InterPro" id="IPR040632">
    <property type="entry name" value="Sulfotransfer_4"/>
</dbReference>
<evidence type="ECO:0000313" key="3">
    <source>
        <dbReference type="Proteomes" id="UP000225277"/>
    </source>
</evidence>
<dbReference type="AlphaFoldDB" id="A0A2D3V5Y7"/>
<dbReference type="EMBL" id="FJUY01000030">
    <property type="protein sequence ID" value="CZT25722.1"/>
    <property type="molecule type" value="Genomic_DNA"/>
</dbReference>
<dbReference type="PANTHER" id="PTHR36978:SF3">
    <property type="entry name" value="P-LOOP CONTAINING NUCLEOSIDE TRIPHOSPHATE HYDROLASE PROTEIN"/>
    <property type="match status" value="1"/>
</dbReference>
<accession>A0A2D3V5Y7</accession>
<organism evidence="2 3">
    <name type="scientific">Ramularia collo-cygni</name>
    <dbReference type="NCBI Taxonomy" id="112498"/>
    <lineage>
        <taxon>Eukaryota</taxon>
        <taxon>Fungi</taxon>
        <taxon>Dikarya</taxon>
        <taxon>Ascomycota</taxon>
        <taxon>Pezizomycotina</taxon>
        <taxon>Dothideomycetes</taxon>
        <taxon>Dothideomycetidae</taxon>
        <taxon>Mycosphaerellales</taxon>
        <taxon>Mycosphaerellaceae</taxon>
        <taxon>Ramularia</taxon>
    </lineage>
</organism>
<proteinExistence type="predicted"/>
<evidence type="ECO:0008006" key="4">
    <source>
        <dbReference type="Google" id="ProtNLM"/>
    </source>
</evidence>
<dbReference type="OrthoDB" id="408152at2759"/>
<sequence>MTSLRFQDPKPGSKIRVIGAGLPRTGTNSFCAALQVLLGGPCYHAGVQWGAQGATDEKHIKTMIKAAGKYPYDAATKQSILAELETLLDGYVAVADPPLSLLYPELLELYPDAKVIVTIRDHDSWAKSMTDMFKTTGPVLVGRIFFWLPSVRWLPSLHISLTHIFFQKHGIEMVDKQTCLAAWEKHHAQLEETVPPDQLIYFNVKDGWKPLCEALDLPIPDTPFPRLNDAKDLENHFKKLAARGLARWAFFFVASFFILTSTLLVVDGSICRLDAVHSRHGIFLAVDTCLLLILPALWPFL</sequence>
<dbReference type="SUPFAM" id="SSF52540">
    <property type="entry name" value="P-loop containing nucleoside triphosphate hydrolases"/>
    <property type="match status" value="1"/>
</dbReference>
<dbReference type="STRING" id="112498.A0A2D3V5Y7"/>
<dbReference type="InterPro" id="IPR027417">
    <property type="entry name" value="P-loop_NTPase"/>
</dbReference>
<dbReference type="PANTHER" id="PTHR36978">
    <property type="entry name" value="P-LOOP CONTAINING NUCLEOTIDE TRIPHOSPHATE HYDROLASE"/>
    <property type="match status" value="1"/>
</dbReference>
<feature type="transmembrane region" description="Helical" evidence="1">
    <location>
        <begin position="248"/>
        <end position="270"/>
    </location>
</feature>
<dbReference type="RefSeq" id="XP_023632380.1">
    <property type="nucleotide sequence ID" value="XM_023776612.1"/>
</dbReference>